<accession>A0AA38GLW8</accession>
<dbReference type="Proteomes" id="UP000824469">
    <property type="component" value="Unassembled WGS sequence"/>
</dbReference>
<feature type="non-terminal residue" evidence="1">
    <location>
        <position position="1"/>
    </location>
</feature>
<gene>
    <name evidence="1" type="ORF">KI387_017919</name>
</gene>
<name>A0AA38GLW8_TAXCH</name>
<comment type="caution">
    <text evidence="1">The sequence shown here is derived from an EMBL/GenBank/DDBJ whole genome shotgun (WGS) entry which is preliminary data.</text>
</comment>
<evidence type="ECO:0000313" key="1">
    <source>
        <dbReference type="EMBL" id="KAH9323280.1"/>
    </source>
</evidence>
<organism evidence="1 2">
    <name type="scientific">Taxus chinensis</name>
    <name type="common">Chinese yew</name>
    <name type="synonym">Taxus wallichiana var. chinensis</name>
    <dbReference type="NCBI Taxonomy" id="29808"/>
    <lineage>
        <taxon>Eukaryota</taxon>
        <taxon>Viridiplantae</taxon>
        <taxon>Streptophyta</taxon>
        <taxon>Embryophyta</taxon>
        <taxon>Tracheophyta</taxon>
        <taxon>Spermatophyta</taxon>
        <taxon>Pinopsida</taxon>
        <taxon>Pinidae</taxon>
        <taxon>Conifers II</taxon>
        <taxon>Cupressales</taxon>
        <taxon>Taxaceae</taxon>
        <taxon>Taxus</taxon>
    </lineage>
</organism>
<keyword evidence="2" id="KW-1185">Reference proteome</keyword>
<dbReference type="AlphaFoldDB" id="A0AA38GLW8"/>
<feature type="non-terminal residue" evidence="1">
    <location>
        <position position="51"/>
    </location>
</feature>
<protein>
    <submittedName>
        <fullName evidence="1">Uncharacterized protein</fullName>
    </submittedName>
</protein>
<reference evidence="1 2" key="1">
    <citation type="journal article" date="2021" name="Nat. Plants">
        <title>The Taxus genome provides insights into paclitaxel biosynthesis.</title>
        <authorList>
            <person name="Xiong X."/>
            <person name="Gou J."/>
            <person name="Liao Q."/>
            <person name="Li Y."/>
            <person name="Zhou Q."/>
            <person name="Bi G."/>
            <person name="Li C."/>
            <person name="Du R."/>
            <person name="Wang X."/>
            <person name="Sun T."/>
            <person name="Guo L."/>
            <person name="Liang H."/>
            <person name="Lu P."/>
            <person name="Wu Y."/>
            <person name="Zhang Z."/>
            <person name="Ro D.K."/>
            <person name="Shang Y."/>
            <person name="Huang S."/>
            <person name="Yan J."/>
        </authorList>
    </citation>
    <scope>NUCLEOTIDE SEQUENCE [LARGE SCALE GENOMIC DNA]</scope>
    <source>
        <strain evidence="1">Ta-2019</strain>
    </source>
</reference>
<dbReference type="EMBL" id="JAHRHJ020000003">
    <property type="protein sequence ID" value="KAH9323280.1"/>
    <property type="molecule type" value="Genomic_DNA"/>
</dbReference>
<evidence type="ECO:0000313" key="2">
    <source>
        <dbReference type="Proteomes" id="UP000824469"/>
    </source>
</evidence>
<sequence>LGDIRLGQLGKNYAWDTNRPVCQKTVHFGQFGDIHPRQPGQKYARDACDAK</sequence>
<proteinExistence type="predicted"/>